<feature type="compositionally biased region" description="Low complexity" evidence="5">
    <location>
        <begin position="265"/>
        <end position="286"/>
    </location>
</feature>
<organism evidence="8 9">
    <name type="scientific">Metarhizobium album</name>
    <dbReference type="NCBI Taxonomy" id="2182425"/>
    <lineage>
        <taxon>Bacteria</taxon>
        <taxon>Pseudomonadati</taxon>
        <taxon>Pseudomonadota</taxon>
        <taxon>Alphaproteobacteria</taxon>
        <taxon>Hyphomicrobiales</taxon>
        <taxon>Rhizobiaceae</taxon>
        <taxon>Metarhizobium</taxon>
    </lineage>
</organism>
<evidence type="ECO:0000256" key="2">
    <source>
        <dbReference type="ARBA" id="ARBA00023136"/>
    </source>
</evidence>
<evidence type="ECO:0000256" key="6">
    <source>
        <dbReference type="SAM" id="SignalP"/>
    </source>
</evidence>
<feature type="compositionally biased region" description="Basic and acidic residues" evidence="5">
    <location>
        <begin position="229"/>
        <end position="244"/>
    </location>
</feature>
<keyword evidence="9" id="KW-1185">Reference proteome</keyword>
<dbReference type="Proteomes" id="UP000245252">
    <property type="component" value="Unassembled WGS sequence"/>
</dbReference>
<dbReference type="GO" id="GO:0009279">
    <property type="term" value="C:cell outer membrane"/>
    <property type="evidence" value="ECO:0007669"/>
    <property type="project" value="UniProtKB-SubCell"/>
</dbReference>
<keyword evidence="2 4" id="KW-0472">Membrane</keyword>
<dbReference type="InterPro" id="IPR036737">
    <property type="entry name" value="OmpA-like_sf"/>
</dbReference>
<evidence type="ECO:0000313" key="9">
    <source>
        <dbReference type="Proteomes" id="UP000245252"/>
    </source>
</evidence>
<feature type="compositionally biased region" description="Polar residues" evidence="5">
    <location>
        <begin position="287"/>
        <end position="321"/>
    </location>
</feature>
<evidence type="ECO:0000259" key="7">
    <source>
        <dbReference type="PROSITE" id="PS51123"/>
    </source>
</evidence>
<dbReference type="OrthoDB" id="9792021at2"/>
<feature type="signal peptide" evidence="6">
    <location>
        <begin position="1"/>
        <end position="26"/>
    </location>
</feature>
<evidence type="ECO:0000313" key="8">
    <source>
        <dbReference type="EMBL" id="PWE56626.1"/>
    </source>
</evidence>
<feature type="compositionally biased region" description="Low complexity" evidence="5">
    <location>
        <begin position="46"/>
        <end position="92"/>
    </location>
</feature>
<dbReference type="CDD" id="cd07185">
    <property type="entry name" value="OmpA_C-like"/>
    <property type="match status" value="1"/>
</dbReference>
<protein>
    <recommendedName>
        <fullName evidence="7">OmpA-like domain-containing protein</fullName>
    </recommendedName>
</protein>
<proteinExistence type="predicted"/>
<dbReference type="PANTHER" id="PTHR30329">
    <property type="entry name" value="STATOR ELEMENT OF FLAGELLAR MOTOR COMPLEX"/>
    <property type="match status" value="1"/>
</dbReference>
<evidence type="ECO:0000256" key="4">
    <source>
        <dbReference type="PROSITE-ProRule" id="PRU00473"/>
    </source>
</evidence>
<keyword evidence="3" id="KW-0998">Cell outer membrane</keyword>
<keyword evidence="6" id="KW-0732">Signal</keyword>
<accession>A0A2U2DTJ7</accession>
<dbReference type="PROSITE" id="PS51123">
    <property type="entry name" value="OMPA_2"/>
    <property type="match status" value="1"/>
</dbReference>
<feature type="compositionally biased region" description="Basic and acidic residues" evidence="5">
    <location>
        <begin position="205"/>
        <end position="220"/>
    </location>
</feature>
<feature type="chain" id="PRO_5015763272" description="OmpA-like domain-containing protein" evidence="6">
    <location>
        <begin position="27"/>
        <end position="742"/>
    </location>
</feature>
<feature type="compositionally biased region" description="Low complexity" evidence="5">
    <location>
        <begin position="245"/>
        <end position="254"/>
    </location>
</feature>
<evidence type="ECO:0000256" key="3">
    <source>
        <dbReference type="ARBA" id="ARBA00023237"/>
    </source>
</evidence>
<dbReference type="Gene3D" id="3.30.1330.60">
    <property type="entry name" value="OmpA-like domain"/>
    <property type="match status" value="1"/>
</dbReference>
<dbReference type="SUPFAM" id="SSF103088">
    <property type="entry name" value="OmpA-like"/>
    <property type="match status" value="1"/>
</dbReference>
<feature type="domain" description="OmpA-like" evidence="7">
    <location>
        <begin position="614"/>
        <end position="739"/>
    </location>
</feature>
<feature type="region of interest" description="Disordered" evidence="5">
    <location>
        <begin position="38"/>
        <end position="407"/>
    </location>
</feature>
<feature type="compositionally biased region" description="Basic and acidic residues" evidence="5">
    <location>
        <begin position="329"/>
        <end position="338"/>
    </location>
</feature>
<dbReference type="AlphaFoldDB" id="A0A2U2DTJ7"/>
<comment type="subcellular location">
    <subcellularLocation>
        <location evidence="1">Cell outer membrane</location>
    </subcellularLocation>
</comment>
<dbReference type="InterPro" id="IPR050330">
    <property type="entry name" value="Bact_OuterMem_StrucFunc"/>
</dbReference>
<feature type="compositionally biased region" description="Low complexity" evidence="5">
    <location>
        <begin position="101"/>
        <end position="204"/>
    </location>
</feature>
<evidence type="ECO:0000256" key="1">
    <source>
        <dbReference type="ARBA" id="ARBA00004442"/>
    </source>
</evidence>
<reference evidence="8 9" key="1">
    <citation type="submission" date="2018-05" db="EMBL/GenBank/DDBJ databases">
        <title>The draft genome of strain NS-104.</title>
        <authorList>
            <person name="Hang P."/>
            <person name="Jiang J."/>
        </authorList>
    </citation>
    <scope>NUCLEOTIDE SEQUENCE [LARGE SCALE GENOMIC DNA]</scope>
    <source>
        <strain evidence="8 9">NS-104</strain>
    </source>
</reference>
<name>A0A2U2DTJ7_9HYPH</name>
<dbReference type="EMBL" id="QFBC01000003">
    <property type="protein sequence ID" value="PWE56626.1"/>
    <property type="molecule type" value="Genomic_DNA"/>
</dbReference>
<sequence length="742" mass="81725">MTLRSTLFATVALPLSAVLMTGPALADGALRTYEVAQASDDEQRQLQEQQAAEEAQRAAEQQAAQEAQRAAEEQAAQEAQRAAEEQAAQEAQRAAEEAQRAAEQQAAQEAQRAAEEQAAQEAQRAAEQQAAEEAQRAAEQQAAQEAQRAAEEQAAQEAQRAAEQQAAEEAQRAAEQQAAQEAQRAAEQQAAEEAQRAAEQQAGEEAQRAAEQKAAEEAQRAADQQAAEEAQRAAEQKAAEDAQRAAEQQQQQEQPVVTEGEQPVTGDQPATAQDQQQQPAGGEQQPSVTEGEQPAQENQPATADGQQQPADQQNAGETATQPVVVPEIVDTRSQEEKQAIAADPSRTSETVVLPVENGAAVLDSDKDADNRGGQTSREERRKQREAQRTEEQNIKPPTSDAEAQATATAVETKVIRQQIEEKGRRIKETPEFELPARRDAEAGGTTISNNTVNNTINNISIVQQNDNRTVLRVDDRYVVRSDDRPRLRRDAEDSFYEELSRGRVRETIVRSNGVRLVTIYNAYGDVIQRTRIGRDGEEYLLVFAPEADRSRPPLVRDAGDDLPPMRLRIPVSDYIVDTSEDLNRDYYEFLAEPPVERVERTYSIDEVRYSARLRDKVRRIDLDTITFASGSAEVPMSQAKTLRKVADAMTKVLDRDPGETFLIEGHTDAVGSDQKNLILSDQRAEAVAALLTDVYGIPPENLVPQGYGERYLKVRTQASEQQNRRVTVRRVTSLVRPVAKAQ</sequence>
<dbReference type="PRINTS" id="PR01021">
    <property type="entry name" value="OMPADOMAIN"/>
</dbReference>
<dbReference type="InterPro" id="IPR006664">
    <property type="entry name" value="OMP_bac"/>
</dbReference>
<dbReference type="InterPro" id="IPR006665">
    <property type="entry name" value="OmpA-like"/>
</dbReference>
<evidence type="ECO:0000256" key="5">
    <source>
        <dbReference type="SAM" id="MobiDB-lite"/>
    </source>
</evidence>
<gene>
    <name evidence="8" type="ORF">DEM27_09660</name>
</gene>
<dbReference type="PANTHER" id="PTHR30329:SF21">
    <property type="entry name" value="LIPOPROTEIN YIAD-RELATED"/>
    <property type="match status" value="1"/>
</dbReference>
<comment type="caution">
    <text evidence="8">The sequence shown here is derived from an EMBL/GenBank/DDBJ whole genome shotgun (WGS) entry which is preliminary data.</text>
</comment>
<dbReference type="Pfam" id="PF00691">
    <property type="entry name" value="OmpA"/>
    <property type="match status" value="1"/>
</dbReference>
<feature type="compositionally biased region" description="Basic and acidic residues" evidence="5">
    <location>
        <begin position="363"/>
        <end position="393"/>
    </location>
</feature>